<sequence>MRGAGDALKRDRERVLFGAWATERFAREEKLRGFPHYAKSMLAQEKRTRQTPRELLATFEAIRASGVPMTIRRVG</sequence>
<dbReference type="EMBL" id="LQQO01000056">
    <property type="protein sequence ID" value="KZE09127.1"/>
    <property type="molecule type" value="Genomic_DNA"/>
</dbReference>
<proteinExistence type="predicted"/>
<dbReference type="RefSeq" id="WP_066693500.1">
    <property type="nucleotide sequence ID" value="NZ_LQQO01000056.1"/>
</dbReference>
<accession>A0ABR5Y9T1</accession>
<gene>
    <name evidence="1" type="ORF">AVT10_06670</name>
</gene>
<protein>
    <submittedName>
        <fullName evidence="1">Uncharacterized protein</fullName>
    </submittedName>
</protein>
<evidence type="ECO:0000313" key="1">
    <source>
        <dbReference type="EMBL" id="KZE09127.1"/>
    </source>
</evidence>
<comment type="caution">
    <text evidence="1">The sequence shown here is derived from an EMBL/GenBank/DDBJ whole genome shotgun (WGS) entry which is preliminary data.</text>
</comment>
<organism evidence="1 2">
    <name type="scientific">Sphingomonas hankookensis</name>
    <dbReference type="NCBI Taxonomy" id="563996"/>
    <lineage>
        <taxon>Bacteria</taxon>
        <taxon>Pseudomonadati</taxon>
        <taxon>Pseudomonadota</taxon>
        <taxon>Alphaproteobacteria</taxon>
        <taxon>Sphingomonadales</taxon>
        <taxon>Sphingomonadaceae</taxon>
        <taxon>Sphingomonas</taxon>
    </lineage>
</organism>
<keyword evidence="2" id="KW-1185">Reference proteome</keyword>
<dbReference type="Proteomes" id="UP000076609">
    <property type="component" value="Unassembled WGS sequence"/>
</dbReference>
<evidence type="ECO:0000313" key="2">
    <source>
        <dbReference type="Proteomes" id="UP000076609"/>
    </source>
</evidence>
<reference evidence="2" key="1">
    <citation type="submission" date="2016-01" db="EMBL/GenBank/DDBJ databases">
        <title>Draft genome of Chromobacterium sp. F49.</title>
        <authorList>
            <person name="Hong K.W."/>
        </authorList>
    </citation>
    <scope>NUCLEOTIDE SEQUENCE [LARGE SCALE GENOMIC DNA]</scope>
    <source>
        <strain evidence="2">CN3</strain>
    </source>
</reference>
<name>A0ABR5Y9T1_9SPHN</name>